<evidence type="ECO:0008006" key="5">
    <source>
        <dbReference type="Google" id="ProtNLM"/>
    </source>
</evidence>
<dbReference type="RefSeq" id="XP_013895197.1">
    <property type="nucleotide sequence ID" value="XM_014039743.1"/>
</dbReference>
<feature type="region of interest" description="Disordered" evidence="1">
    <location>
        <begin position="30"/>
        <end position="70"/>
    </location>
</feature>
<gene>
    <name evidence="3" type="ORF">MNEG_11784</name>
</gene>
<dbReference type="Proteomes" id="UP000054498">
    <property type="component" value="Unassembled WGS sequence"/>
</dbReference>
<dbReference type="KEGG" id="mng:MNEG_11784"/>
<evidence type="ECO:0000256" key="2">
    <source>
        <dbReference type="SAM" id="SignalP"/>
    </source>
</evidence>
<evidence type="ECO:0000313" key="4">
    <source>
        <dbReference type="Proteomes" id="UP000054498"/>
    </source>
</evidence>
<feature type="non-terminal residue" evidence="3">
    <location>
        <position position="89"/>
    </location>
</feature>
<reference evidence="3 4" key="1">
    <citation type="journal article" date="2013" name="BMC Genomics">
        <title>Reconstruction of the lipid metabolism for the microalga Monoraphidium neglectum from its genome sequence reveals characteristics suitable for biofuel production.</title>
        <authorList>
            <person name="Bogen C."/>
            <person name="Al-Dilaimi A."/>
            <person name="Albersmeier A."/>
            <person name="Wichmann J."/>
            <person name="Grundmann M."/>
            <person name="Rupp O."/>
            <person name="Lauersen K.J."/>
            <person name="Blifernez-Klassen O."/>
            <person name="Kalinowski J."/>
            <person name="Goesmann A."/>
            <person name="Mussgnug J.H."/>
            <person name="Kruse O."/>
        </authorList>
    </citation>
    <scope>NUCLEOTIDE SEQUENCE [LARGE SCALE GENOMIC DNA]</scope>
    <source>
        <strain evidence="3 4">SAG 48.87</strain>
    </source>
</reference>
<dbReference type="EMBL" id="KK103124">
    <property type="protein sequence ID" value="KIY96177.1"/>
    <property type="molecule type" value="Genomic_DNA"/>
</dbReference>
<keyword evidence="2" id="KW-0732">Signal</keyword>
<organism evidence="3 4">
    <name type="scientific">Monoraphidium neglectum</name>
    <dbReference type="NCBI Taxonomy" id="145388"/>
    <lineage>
        <taxon>Eukaryota</taxon>
        <taxon>Viridiplantae</taxon>
        <taxon>Chlorophyta</taxon>
        <taxon>core chlorophytes</taxon>
        <taxon>Chlorophyceae</taxon>
        <taxon>CS clade</taxon>
        <taxon>Sphaeropleales</taxon>
        <taxon>Selenastraceae</taxon>
        <taxon>Monoraphidium</taxon>
    </lineage>
</organism>
<dbReference type="OrthoDB" id="10566110at2759"/>
<feature type="signal peptide" evidence="2">
    <location>
        <begin position="1"/>
        <end position="26"/>
    </location>
</feature>
<dbReference type="GeneID" id="25729081"/>
<protein>
    <recommendedName>
        <fullName evidence="5">Secreted protein</fullName>
    </recommendedName>
</protein>
<accession>A0A0D2J8Y0</accession>
<evidence type="ECO:0000256" key="1">
    <source>
        <dbReference type="SAM" id="MobiDB-lite"/>
    </source>
</evidence>
<evidence type="ECO:0000313" key="3">
    <source>
        <dbReference type="EMBL" id="KIY96177.1"/>
    </source>
</evidence>
<feature type="chain" id="PRO_5002245167" description="Secreted protein" evidence="2">
    <location>
        <begin position="27"/>
        <end position="89"/>
    </location>
</feature>
<sequence>MACPMRFVLVAVSLFVAWFAWWRCQTQDDGEEGRLEQQQQQEWGERHQQQRNLHGSKPRLQDSLAKQSAEPWSSRLLAVASTFLDMFSG</sequence>
<keyword evidence="4" id="KW-1185">Reference proteome</keyword>
<dbReference type="AlphaFoldDB" id="A0A0D2J8Y0"/>
<name>A0A0D2J8Y0_9CHLO</name>
<proteinExistence type="predicted"/>